<protein>
    <submittedName>
        <fullName evidence="3">3-deoxy-7-phosphoheptulonate synthase</fullName>
        <ecNumber evidence="3">2.5.1.54</ecNumber>
    </submittedName>
</protein>
<dbReference type="NCBIfam" id="TIGR01361">
    <property type="entry name" value="DAHP_synth_Bsub"/>
    <property type="match status" value="1"/>
</dbReference>
<dbReference type="NCBIfam" id="NF006421">
    <property type="entry name" value="PRK08673.1"/>
    <property type="match status" value="1"/>
</dbReference>
<dbReference type="Proteomes" id="UP000478636">
    <property type="component" value="Unassembled WGS sequence"/>
</dbReference>
<evidence type="ECO:0000259" key="2">
    <source>
        <dbReference type="Pfam" id="PF00793"/>
    </source>
</evidence>
<dbReference type="RefSeq" id="WP_029509304.1">
    <property type="nucleotide sequence ID" value="NZ_DAITWI010000001.1"/>
</dbReference>
<evidence type="ECO:0000256" key="1">
    <source>
        <dbReference type="ARBA" id="ARBA00022679"/>
    </source>
</evidence>
<dbReference type="SUPFAM" id="SSF51569">
    <property type="entry name" value="Aldolase"/>
    <property type="match status" value="1"/>
</dbReference>
<dbReference type="GO" id="GO:0016832">
    <property type="term" value="F:aldehyde-lyase activity"/>
    <property type="evidence" value="ECO:0007669"/>
    <property type="project" value="InterPro"/>
</dbReference>
<organism evidence="3 4">
    <name type="scientific">Leuconostoc lactis</name>
    <dbReference type="NCBI Taxonomy" id="1246"/>
    <lineage>
        <taxon>Bacteria</taxon>
        <taxon>Bacillati</taxon>
        <taxon>Bacillota</taxon>
        <taxon>Bacilli</taxon>
        <taxon>Lactobacillales</taxon>
        <taxon>Lactobacillaceae</taxon>
        <taxon>Leuconostoc</taxon>
    </lineage>
</organism>
<dbReference type="GO" id="GO:0009073">
    <property type="term" value="P:aromatic amino acid family biosynthetic process"/>
    <property type="evidence" value="ECO:0007669"/>
    <property type="project" value="InterPro"/>
</dbReference>
<keyword evidence="1 3" id="KW-0808">Transferase</keyword>
<dbReference type="EC" id="2.5.1.54" evidence="3"/>
<dbReference type="PANTHER" id="PTHR43018:SF2">
    <property type="entry name" value="PHOSPHO-2-DEHYDRO-3-DEOXYHEPTONATE ALDOLASE"/>
    <property type="match status" value="1"/>
</dbReference>
<dbReference type="EMBL" id="WSZI01000013">
    <property type="protein sequence ID" value="MWN20996.1"/>
    <property type="molecule type" value="Genomic_DNA"/>
</dbReference>
<dbReference type="InterPro" id="IPR052899">
    <property type="entry name" value="Class-I_DAHP_synthase"/>
</dbReference>
<reference evidence="3 4" key="1">
    <citation type="submission" date="2019-12" db="EMBL/GenBank/DDBJ databases">
        <title>Complete genome sequence of Leuconostoc lactis strain AVN1 provides insights into metabolic potential.</title>
        <authorList>
            <person name="Besrour N."/>
            <person name="Najjari A."/>
            <person name="Fhoula I."/>
            <person name="Jaballah S."/>
            <person name="Klibi N."/>
            <person name="Ouzari H.I."/>
        </authorList>
    </citation>
    <scope>NUCLEOTIDE SEQUENCE [LARGE SCALE GENOMIC DNA]</scope>
    <source>
        <strain evidence="3 4">AVN1</strain>
    </source>
</reference>
<dbReference type="Pfam" id="PF00793">
    <property type="entry name" value="DAHP_synth_1"/>
    <property type="match status" value="1"/>
</dbReference>
<dbReference type="InterPro" id="IPR013785">
    <property type="entry name" value="Aldolase_TIM"/>
</dbReference>
<name>A0A6L7A617_LEULA</name>
<dbReference type="Gene3D" id="3.20.20.70">
    <property type="entry name" value="Aldolase class I"/>
    <property type="match status" value="1"/>
</dbReference>
<sequence length="336" mass="35896">MIIIANNNTTAQHLADNLSTGDPLKPVFVHNNRVALAGVKSLSAEQLAPFKNDIIDVITNHHTAIASSRDFHPEDTVITTKHSVIGGDNFVFMAGPDAIESPDHVMAMGEAVKKAGATILRGGAFKPRTSPYSYQGNGETGLQAHRAAADALGMDMVTEILDTRDVELVDQYTDIFQVGTRNMQNFALLKALGQKRKPVVLKRGMSATIDDLLNAAEYIVAGGNTQIILMERGIRTYDNKYTRNTIDVSAIPVLQSLTHFPVIADASHAAGVAKFVAPLALAAIAAGAQGLMTEIHDDPAHAFVDGAQALTPAEFSALADKARRVREVVQADLVAQ</sequence>
<dbReference type="AlphaFoldDB" id="A0A6L7A617"/>
<dbReference type="PANTHER" id="PTHR43018">
    <property type="entry name" value="PHOSPHO-2-DEHYDRO-3-DEOXYHEPTONATE ALDOLASE"/>
    <property type="match status" value="1"/>
</dbReference>
<gene>
    <name evidence="3" type="primary">aroF</name>
    <name evidence="3" type="ORF">GQS40_04815</name>
</gene>
<dbReference type="InterPro" id="IPR006218">
    <property type="entry name" value="DAHP1/KDSA"/>
</dbReference>
<comment type="caution">
    <text evidence="3">The sequence shown here is derived from an EMBL/GenBank/DDBJ whole genome shotgun (WGS) entry which is preliminary data.</text>
</comment>
<proteinExistence type="predicted"/>
<dbReference type="InterPro" id="IPR006268">
    <property type="entry name" value="DAHP_syn_2"/>
</dbReference>
<evidence type="ECO:0000313" key="3">
    <source>
        <dbReference type="EMBL" id="MWN20996.1"/>
    </source>
</evidence>
<accession>A0A6L7A617</accession>
<dbReference type="GO" id="GO:0003849">
    <property type="term" value="F:3-deoxy-7-phosphoheptulonate synthase activity"/>
    <property type="evidence" value="ECO:0007669"/>
    <property type="project" value="UniProtKB-EC"/>
</dbReference>
<evidence type="ECO:0000313" key="4">
    <source>
        <dbReference type="Proteomes" id="UP000478636"/>
    </source>
</evidence>
<feature type="domain" description="DAHP synthetase I/KDSA" evidence="2">
    <location>
        <begin position="77"/>
        <end position="329"/>
    </location>
</feature>
<dbReference type="NCBIfam" id="NF009239">
    <property type="entry name" value="PRK12595.1"/>
    <property type="match status" value="1"/>
</dbReference>